<comment type="caution">
    <text evidence="2">The sequence shown here is derived from an EMBL/GenBank/DDBJ whole genome shotgun (WGS) entry which is preliminary data.</text>
</comment>
<sequence length="261" mass="29064">MDLANGCFALLSINSSREDLELMNTLAFGSVLDLSSDISLCSAHSSYWKTVQEGSRLKMRAADSCTLKSSGSRPDSAGAALRDIVRYDLQIFCFNALCSVFSRFLFIRKPTARDHALAAYSTIGSIMATAFMFFIYEESEVPDTLVDVVVRMSPEDVPNRHETDNPVIYAATHATARSNGKAREAFNAASKTSRNGQPNEESVLRPNAVRARLRDKTYSSFDNVSVRGLNTESRLKILARQLSALPPNREVMFYDRERNDH</sequence>
<accession>A0A4C1ZV51</accession>
<organism evidence="2 3">
    <name type="scientific">Eumeta variegata</name>
    <name type="common">Bagworm moth</name>
    <name type="synonym">Eumeta japonica</name>
    <dbReference type="NCBI Taxonomy" id="151549"/>
    <lineage>
        <taxon>Eukaryota</taxon>
        <taxon>Metazoa</taxon>
        <taxon>Ecdysozoa</taxon>
        <taxon>Arthropoda</taxon>
        <taxon>Hexapoda</taxon>
        <taxon>Insecta</taxon>
        <taxon>Pterygota</taxon>
        <taxon>Neoptera</taxon>
        <taxon>Endopterygota</taxon>
        <taxon>Lepidoptera</taxon>
        <taxon>Glossata</taxon>
        <taxon>Ditrysia</taxon>
        <taxon>Tineoidea</taxon>
        <taxon>Psychidae</taxon>
        <taxon>Oiketicinae</taxon>
        <taxon>Eumeta</taxon>
    </lineage>
</organism>
<feature type="compositionally biased region" description="Polar residues" evidence="1">
    <location>
        <begin position="189"/>
        <end position="200"/>
    </location>
</feature>
<reference evidence="2 3" key="1">
    <citation type="journal article" date="2019" name="Commun. Biol.">
        <title>The bagworm genome reveals a unique fibroin gene that provides high tensile strength.</title>
        <authorList>
            <person name="Kono N."/>
            <person name="Nakamura H."/>
            <person name="Ohtoshi R."/>
            <person name="Tomita M."/>
            <person name="Numata K."/>
            <person name="Arakawa K."/>
        </authorList>
    </citation>
    <scope>NUCLEOTIDE SEQUENCE [LARGE SCALE GENOMIC DNA]</scope>
</reference>
<keyword evidence="3" id="KW-1185">Reference proteome</keyword>
<dbReference type="AlphaFoldDB" id="A0A4C1ZV51"/>
<protein>
    <submittedName>
        <fullName evidence="2">Uncharacterized protein</fullName>
    </submittedName>
</protein>
<feature type="region of interest" description="Disordered" evidence="1">
    <location>
        <begin position="181"/>
        <end position="202"/>
    </location>
</feature>
<gene>
    <name evidence="2" type="ORF">EVAR_67827_1</name>
</gene>
<evidence type="ECO:0000313" key="2">
    <source>
        <dbReference type="EMBL" id="GBP91558.1"/>
    </source>
</evidence>
<proteinExistence type="predicted"/>
<dbReference type="EMBL" id="BGZK01002181">
    <property type="protein sequence ID" value="GBP91558.1"/>
    <property type="molecule type" value="Genomic_DNA"/>
</dbReference>
<evidence type="ECO:0000256" key="1">
    <source>
        <dbReference type="SAM" id="MobiDB-lite"/>
    </source>
</evidence>
<evidence type="ECO:0000313" key="3">
    <source>
        <dbReference type="Proteomes" id="UP000299102"/>
    </source>
</evidence>
<name>A0A4C1ZV51_EUMVA</name>
<dbReference type="Proteomes" id="UP000299102">
    <property type="component" value="Unassembled WGS sequence"/>
</dbReference>